<dbReference type="PROSITE" id="PS50088">
    <property type="entry name" value="ANK_REPEAT"/>
    <property type="match status" value="2"/>
</dbReference>
<organism evidence="5 6">
    <name type="scientific">Ichthyophthirius multifiliis</name>
    <name type="common">White spot disease agent</name>
    <name type="synonym">Ich</name>
    <dbReference type="NCBI Taxonomy" id="5932"/>
    <lineage>
        <taxon>Eukaryota</taxon>
        <taxon>Sar</taxon>
        <taxon>Alveolata</taxon>
        <taxon>Ciliophora</taxon>
        <taxon>Intramacronucleata</taxon>
        <taxon>Oligohymenophorea</taxon>
        <taxon>Hymenostomatida</taxon>
        <taxon>Ophryoglenina</taxon>
        <taxon>Ichthyophthirius</taxon>
    </lineage>
</organism>
<keyword evidence="4" id="KW-0175">Coiled coil</keyword>
<dbReference type="PANTHER" id="PTHR24171">
    <property type="entry name" value="ANKYRIN REPEAT DOMAIN-CONTAINING PROTEIN 39-RELATED"/>
    <property type="match status" value="1"/>
</dbReference>
<evidence type="ECO:0000313" key="5">
    <source>
        <dbReference type="EMBL" id="EGR33168.1"/>
    </source>
</evidence>
<dbReference type="EC" id="3.1.1.4" evidence="5"/>
<dbReference type="GO" id="GO:0003972">
    <property type="term" value="F:RNA ligase (ATP) activity"/>
    <property type="evidence" value="ECO:0007669"/>
    <property type="project" value="UniProtKB-EC"/>
</dbReference>
<keyword evidence="5" id="KW-0378">Hydrolase</keyword>
<feature type="repeat" description="ANK" evidence="3">
    <location>
        <begin position="751"/>
        <end position="783"/>
    </location>
</feature>
<accession>G0QNP9</accession>
<dbReference type="GO" id="GO:0004623">
    <property type="term" value="F:phospholipase A2 activity"/>
    <property type="evidence" value="ECO:0007669"/>
    <property type="project" value="UniProtKB-EC"/>
</dbReference>
<sequence length="857" mass="101405">VLKAFEINELSLNMFKTKQEKTDYIIKCMDKSISQLFNNFKEKQEIKERKQEDNEKKEQIRTKNEKMEDDYFPWLKLKTQYENLRKRLSTIIVEKLNDYDNLILVLQKLKEKQHLKDQGKETAAQNTKFNLQNIDMTSTKDIFLNMSNYGNPRTQQFLSRLGLTKNDNSFNVSKRQVMSVSLQNNKESNINKTIYSSPQKNKEEDDDIFWTQDKEDIFKQQKNVKKKLYTYEVSSSSWNSVGFLPFVQKYFMNMKKQMQRDHLISKFSEGEVLSDEELKLLANTSKLLNACINKKFVQSAVDIIDDDIIANLELGLAENIIKVFEEIQKQIKQSRQEFINQKLKKSYSQLANYQANIENQQKIALNRKIIQRKHRMLSTVCNKMQKQGKFDQSYLNNVLGEEKINEFLQEKINQYELIQQIKSLDIYSVQTQEQQKLKILQEIQKQQKKKSQKDYIKHLSQPIHKNFSILEKKHTYHPPSKVFLFPKDRNIQEYTAEELEKYNESDKIMNQINHEQQNIYKLNIKSPQAYKKSYLFKQFYSSGPIQKEEKDQKEQTLQNYNEKEIKKIILIQKKIRMFHQQTKMKLQLETKKNQRQEELKHKIDLIASLQKNTSVKITPNYKQNTIEIVQLKNSSILSQKDDILEDFSQKKNQNSTFSSTQYTQKKDYQKITLKRKPIQYELKNLKLIEAAKSNKFWIINSSQFIYSKNDFYQAIDMQRMSALHWAVFHKNIEFVQWLLDQEADPNYADKKGNTSTHLAFKSGKIDIILLIIKYGGDLNCINQFGETPLAMGNAQILKMLGLQNGVSLILQGGQERIFDNNQLLKNINKNTVISIKQQINNNKQVQNNNQRQQKNCT</sequence>
<dbReference type="PROSITE" id="PS50297">
    <property type="entry name" value="ANK_REP_REGION"/>
    <property type="match status" value="2"/>
</dbReference>
<feature type="coiled-coil region" evidence="4">
    <location>
        <begin position="317"/>
        <end position="363"/>
    </location>
</feature>
<dbReference type="EC" id="6.5.1.3" evidence="5"/>
<name>G0QNP9_ICHMU</name>
<dbReference type="SMART" id="SM00248">
    <property type="entry name" value="ANK"/>
    <property type="match status" value="2"/>
</dbReference>
<dbReference type="Gene3D" id="1.25.40.20">
    <property type="entry name" value="Ankyrin repeat-containing domain"/>
    <property type="match status" value="1"/>
</dbReference>
<feature type="repeat" description="ANK" evidence="3">
    <location>
        <begin position="718"/>
        <end position="750"/>
    </location>
</feature>
<dbReference type="RefSeq" id="XP_004037154.1">
    <property type="nucleotide sequence ID" value="XM_004037106.1"/>
</dbReference>
<proteinExistence type="predicted"/>
<keyword evidence="5" id="KW-0436">Ligase</keyword>
<dbReference type="EC" id="3.1.4.16" evidence="5"/>
<dbReference type="GO" id="GO:0008663">
    <property type="term" value="F:2',3'-cyclic-nucleotide 2'-phosphodiesterase activity"/>
    <property type="evidence" value="ECO:0007669"/>
    <property type="project" value="UniProtKB-EC"/>
</dbReference>
<dbReference type="AlphaFoldDB" id="G0QNP9"/>
<keyword evidence="1" id="KW-0677">Repeat</keyword>
<dbReference type="EMBL" id="GL983505">
    <property type="protein sequence ID" value="EGR33168.1"/>
    <property type="molecule type" value="Genomic_DNA"/>
</dbReference>
<evidence type="ECO:0000256" key="2">
    <source>
        <dbReference type="ARBA" id="ARBA00023043"/>
    </source>
</evidence>
<dbReference type="Proteomes" id="UP000008983">
    <property type="component" value="Unassembled WGS sequence"/>
</dbReference>
<evidence type="ECO:0000256" key="4">
    <source>
        <dbReference type="SAM" id="Coils"/>
    </source>
</evidence>
<dbReference type="InterPro" id="IPR036770">
    <property type="entry name" value="Ankyrin_rpt-contain_sf"/>
</dbReference>
<dbReference type="GeneID" id="14909343"/>
<evidence type="ECO:0000256" key="1">
    <source>
        <dbReference type="ARBA" id="ARBA00022737"/>
    </source>
</evidence>
<keyword evidence="6" id="KW-1185">Reference proteome</keyword>
<gene>
    <name evidence="5" type="ORF">IMG5_060610</name>
</gene>
<dbReference type="Pfam" id="PF12796">
    <property type="entry name" value="Ank_2"/>
    <property type="match status" value="1"/>
</dbReference>
<feature type="coiled-coil region" evidence="4">
    <location>
        <begin position="43"/>
        <end position="112"/>
    </location>
</feature>
<dbReference type="InterPro" id="IPR002110">
    <property type="entry name" value="Ankyrin_rpt"/>
</dbReference>
<dbReference type="eggNOG" id="KOG0504">
    <property type="taxonomic scope" value="Eukaryota"/>
</dbReference>
<dbReference type="InParanoid" id="G0QNP9"/>
<reference evidence="5 6" key="1">
    <citation type="submission" date="2011-07" db="EMBL/GenBank/DDBJ databases">
        <authorList>
            <person name="Coyne R."/>
            <person name="Brami D."/>
            <person name="Johnson J."/>
            <person name="Hostetler J."/>
            <person name="Hannick L."/>
            <person name="Clark T."/>
            <person name="Cassidy-Hanley D."/>
            <person name="Inman J."/>
        </authorList>
    </citation>
    <scope>NUCLEOTIDE SEQUENCE [LARGE SCALE GENOMIC DNA]</scope>
    <source>
        <strain evidence="5 6">G5</strain>
    </source>
</reference>
<dbReference type="STRING" id="857967.G0QNP9"/>
<keyword evidence="2 3" id="KW-0040">ANK repeat</keyword>
<evidence type="ECO:0000313" key="6">
    <source>
        <dbReference type="Proteomes" id="UP000008983"/>
    </source>
</evidence>
<evidence type="ECO:0000256" key="3">
    <source>
        <dbReference type="PROSITE-ProRule" id="PRU00023"/>
    </source>
</evidence>
<dbReference type="OrthoDB" id="295802at2759"/>
<feature type="non-terminal residue" evidence="5">
    <location>
        <position position="1"/>
    </location>
</feature>
<protein>
    <submittedName>
        <fullName evidence="5">IQ calmodulin-binding motif family protein, putative</fullName>
        <ecNumber evidence="5">3.1.1.4</ecNumber>
        <ecNumber evidence="5">3.1.4.16</ecNumber>
        <ecNumber evidence="5">6.5.1.3</ecNumber>
    </submittedName>
</protein>
<dbReference type="SUPFAM" id="SSF48403">
    <property type="entry name" value="Ankyrin repeat"/>
    <property type="match status" value="1"/>
</dbReference>
<dbReference type="OMA" id="YINPISA"/>